<evidence type="ECO:0000313" key="3">
    <source>
        <dbReference type="EMBL" id="EKX52350.1"/>
    </source>
</evidence>
<dbReference type="EnsemblProtists" id="EKX52350">
    <property type="protein sequence ID" value="EKX52350"/>
    <property type="gene ID" value="GUITHDRAFT_102253"/>
</dbReference>
<evidence type="ECO:0000256" key="2">
    <source>
        <dbReference type="SAM" id="Phobius"/>
    </source>
</evidence>
<dbReference type="HOGENOM" id="CLU_659643_0_0_1"/>
<accession>L1JVZ0</accession>
<evidence type="ECO:0000313" key="4">
    <source>
        <dbReference type="EnsemblProtists" id="EKX52350"/>
    </source>
</evidence>
<dbReference type="EMBL" id="JH992973">
    <property type="protein sequence ID" value="EKX52350.1"/>
    <property type="molecule type" value="Genomic_DNA"/>
</dbReference>
<gene>
    <name evidence="3" type="ORF">GUITHDRAFT_102253</name>
</gene>
<dbReference type="GeneID" id="17308888"/>
<keyword evidence="5" id="KW-1185">Reference proteome</keyword>
<keyword evidence="2" id="KW-0472">Membrane</keyword>
<keyword evidence="2" id="KW-1133">Transmembrane helix</keyword>
<organism evidence="3">
    <name type="scientific">Guillardia theta (strain CCMP2712)</name>
    <name type="common">Cryptophyte</name>
    <dbReference type="NCBI Taxonomy" id="905079"/>
    <lineage>
        <taxon>Eukaryota</taxon>
        <taxon>Cryptophyceae</taxon>
        <taxon>Pyrenomonadales</taxon>
        <taxon>Geminigeraceae</taxon>
        <taxon>Guillardia</taxon>
    </lineage>
</organism>
<feature type="transmembrane region" description="Helical" evidence="2">
    <location>
        <begin position="6"/>
        <end position="25"/>
    </location>
</feature>
<sequence>MAMREVVLRAGLAAMVVVLVALTVYKRQGRGREVLLGRNVLSSRDSWLGNRAKNLEKSAQMLQRMANEKISETKRIEAMQSFLKQARSELKAYSANIDGLVEARDSNVSPQVLDQFPREAAELHALMDHTLGEADALSLSFAHAPAMPAREWKKSTEVRKQVKKSVHPQQLHTSSAASLREQKVKAVLNKLKQVKEFERKMRNPALRKQETLKLLGQVTAAARHGQTHMLVQPGPLLGAMNVRDGALVESDPKYRPADIEQESEDPEVIKNQTVPEYSIDEDKVLACNVTCQRAIIDSTFGLTFKVASKCVPECAHGHYIMKLRGEPLPAWTNVDQLIEQDSLCREDPEYKKCKLDALEPACDKISEFMPQYCLIHTEEGICKQCKQAQLFEEDLGEHHRSILCRSNAERYEICSKR</sequence>
<dbReference type="Proteomes" id="UP000011087">
    <property type="component" value="Unassembled WGS sequence"/>
</dbReference>
<dbReference type="PaxDb" id="55529-EKX52350"/>
<reference evidence="4" key="3">
    <citation type="submission" date="2016-03" db="UniProtKB">
        <authorList>
            <consortium name="EnsemblProtists"/>
        </authorList>
    </citation>
    <scope>IDENTIFICATION</scope>
</reference>
<reference evidence="5" key="2">
    <citation type="submission" date="2012-11" db="EMBL/GenBank/DDBJ databases">
        <authorList>
            <person name="Kuo A."/>
            <person name="Curtis B.A."/>
            <person name="Tanifuji G."/>
            <person name="Burki F."/>
            <person name="Gruber A."/>
            <person name="Irimia M."/>
            <person name="Maruyama S."/>
            <person name="Arias M.C."/>
            <person name="Ball S.G."/>
            <person name="Gile G.H."/>
            <person name="Hirakawa Y."/>
            <person name="Hopkins J.F."/>
            <person name="Rensing S.A."/>
            <person name="Schmutz J."/>
            <person name="Symeonidi A."/>
            <person name="Elias M."/>
            <person name="Eveleigh R.J."/>
            <person name="Herman E.K."/>
            <person name="Klute M.J."/>
            <person name="Nakayama T."/>
            <person name="Obornik M."/>
            <person name="Reyes-Prieto A."/>
            <person name="Armbrust E.V."/>
            <person name="Aves S.J."/>
            <person name="Beiko R.G."/>
            <person name="Coutinho P."/>
            <person name="Dacks J.B."/>
            <person name="Durnford D.G."/>
            <person name="Fast N.M."/>
            <person name="Green B.R."/>
            <person name="Grisdale C."/>
            <person name="Hempe F."/>
            <person name="Henrissat B."/>
            <person name="Hoppner M.P."/>
            <person name="Ishida K.-I."/>
            <person name="Kim E."/>
            <person name="Koreny L."/>
            <person name="Kroth P.G."/>
            <person name="Liu Y."/>
            <person name="Malik S.-B."/>
            <person name="Maier U.G."/>
            <person name="McRose D."/>
            <person name="Mock T."/>
            <person name="Neilson J.A."/>
            <person name="Onodera N.T."/>
            <person name="Poole A.M."/>
            <person name="Pritham E.J."/>
            <person name="Richards T.A."/>
            <person name="Rocap G."/>
            <person name="Roy S.W."/>
            <person name="Sarai C."/>
            <person name="Schaack S."/>
            <person name="Shirato S."/>
            <person name="Slamovits C.H."/>
            <person name="Spencer D.F."/>
            <person name="Suzuki S."/>
            <person name="Worden A.Z."/>
            <person name="Zauner S."/>
            <person name="Barry K."/>
            <person name="Bell C."/>
            <person name="Bharti A.K."/>
            <person name="Crow J.A."/>
            <person name="Grimwood J."/>
            <person name="Kramer R."/>
            <person name="Lindquist E."/>
            <person name="Lucas S."/>
            <person name="Salamov A."/>
            <person name="McFadden G.I."/>
            <person name="Lane C.E."/>
            <person name="Keeling P.J."/>
            <person name="Gray M.W."/>
            <person name="Grigoriev I.V."/>
            <person name="Archibald J.M."/>
        </authorList>
    </citation>
    <scope>NUCLEOTIDE SEQUENCE</scope>
    <source>
        <strain evidence="5">CCMP2712</strain>
    </source>
</reference>
<keyword evidence="2" id="KW-0812">Transmembrane</keyword>
<name>L1JVZ0_GUITC</name>
<dbReference type="RefSeq" id="XP_005839330.1">
    <property type="nucleotide sequence ID" value="XM_005839273.1"/>
</dbReference>
<keyword evidence="1" id="KW-0175">Coiled coil</keyword>
<dbReference type="AlphaFoldDB" id="L1JVZ0"/>
<evidence type="ECO:0000256" key="1">
    <source>
        <dbReference type="SAM" id="Coils"/>
    </source>
</evidence>
<feature type="coiled-coil region" evidence="1">
    <location>
        <begin position="52"/>
        <end position="103"/>
    </location>
</feature>
<reference evidence="3 5" key="1">
    <citation type="journal article" date="2012" name="Nature">
        <title>Algal genomes reveal evolutionary mosaicism and the fate of nucleomorphs.</title>
        <authorList>
            <consortium name="DOE Joint Genome Institute"/>
            <person name="Curtis B.A."/>
            <person name="Tanifuji G."/>
            <person name="Burki F."/>
            <person name="Gruber A."/>
            <person name="Irimia M."/>
            <person name="Maruyama S."/>
            <person name="Arias M.C."/>
            <person name="Ball S.G."/>
            <person name="Gile G.H."/>
            <person name="Hirakawa Y."/>
            <person name="Hopkins J.F."/>
            <person name="Kuo A."/>
            <person name="Rensing S.A."/>
            <person name="Schmutz J."/>
            <person name="Symeonidi A."/>
            <person name="Elias M."/>
            <person name="Eveleigh R.J."/>
            <person name="Herman E.K."/>
            <person name="Klute M.J."/>
            <person name="Nakayama T."/>
            <person name="Obornik M."/>
            <person name="Reyes-Prieto A."/>
            <person name="Armbrust E.V."/>
            <person name="Aves S.J."/>
            <person name="Beiko R.G."/>
            <person name="Coutinho P."/>
            <person name="Dacks J.B."/>
            <person name="Durnford D.G."/>
            <person name="Fast N.M."/>
            <person name="Green B.R."/>
            <person name="Grisdale C.J."/>
            <person name="Hempel F."/>
            <person name="Henrissat B."/>
            <person name="Hoppner M.P."/>
            <person name="Ishida K."/>
            <person name="Kim E."/>
            <person name="Koreny L."/>
            <person name="Kroth P.G."/>
            <person name="Liu Y."/>
            <person name="Malik S.B."/>
            <person name="Maier U.G."/>
            <person name="McRose D."/>
            <person name="Mock T."/>
            <person name="Neilson J.A."/>
            <person name="Onodera N.T."/>
            <person name="Poole A.M."/>
            <person name="Pritham E.J."/>
            <person name="Richards T.A."/>
            <person name="Rocap G."/>
            <person name="Roy S.W."/>
            <person name="Sarai C."/>
            <person name="Schaack S."/>
            <person name="Shirato S."/>
            <person name="Slamovits C.H."/>
            <person name="Spencer D.F."/>
            <person name="Suzuki S."/>
            <person name="Worden A.Z."/>
            <person name="Zauner S."/>
            <person name="Barry K."/>
            <person name="Bell C."/>
            <person name="Bharti A.K."/>
            <person name="Crow J.A."/>
            <person name="Grimwood J."/>
            <person name="Kramer R."/>
            <person name="Lindquist E."/>
            <person name="Lucas S."/>
            <person name="Salamov A."/>
            <person name="McFadden G.I."/>
            <person name="Lane C.E."/>
            <person name="Keeling P.J."/>
            <person name="Gray M.W."/>
            <person name="Grigoriev I.V."/>
            <person name="Archibald J.M."/>
        </authorList>
    </citation>
    <scope>NUCLEOTIDE SEQUENCE</scope>
    <source>
        <strain evidence="3 5">CCMP2712</strain>
    </source>
</reference>
<proteinExistence type="predicted"/>
<protein>
    <submittedName>
        <fullName evidence="3 4">Uncharacterized protein</fullName>
    </submittedName>
</protein>
<evidence type="ECO:0000313" key="5">
    <source>
        <dbReference type="Proteomes" id="UP000011087"/>
    </source>
</evidence>
<dbReference type="KEGG" id="gtt:GUITHDRAFT_102253"/>
<dbReference type="OrthoDB" id="10633264at2759"/>